<dbReference type="NCBIfam" id="TIGR02604">
    <property type="entry name" value="Piru_Ver_Nterm"/>
    <property type="match status" value="1"/>
</dbReference>
<dbReference type="GO" id="GO:0009055">
    <property type="term" value="F:electron transfer activity"/>
    <property type="evidence" value="ECO:0007669"/>
    <property type="project" value="InterPro"/>
</dbReference>
<dbReference type="EMBL" id="CP014263">
    <property type="protein sequence ID" value="AQG81993.1"/>
    <property type="molecule type" value="Genomic_DNA"/>
</dbReference>
<keyword evidence="1 4" id="KW-0349">Heme</keyword>
<keyword evidence="7" id="KW-1185">Reference proteome</keyword>
<dbReference type="Gene3D" id="2.120.10.30">
    <property type="entry name" value="TolB, C-terminal domain"/>
    <property type="match status" value="1"/>
</dbReference>
<name>A0A1P9X307_9BACT</name>
<dbReference type="PANTHER" id="PTHR33546">
    <property type="entry name" value="LARGE, MULTIFUNCTIONAL SECRETED PROTEIN-RELATED"/>
    <property type="match status" value="1"/>
</dbReference>
<dbReference type="RefSeq" id="WP_077133472.1">
    <property type="nucleotide sequence ID" value="NZ_CP014263.1"/>
</dbReference>
<reference evidence="6 7" key="1">
    <citation type="submission" date="2016-01" db="EMBL/GenBank/DDBJ databases">
        <authorList>
            <person name="Oliw E.H."/>
        </authorList>
    </citation>
    <scope>NUCLEOTIDE SEQUENCE [LARGE SCALE GENOMIC DNA]</scope>
    <source>
        <strain evidence="6 7">DY10</strain>
    </source>
</reference>
<evidence type="ECO:0000259" key="5">
    <source>
        <dbReference type="PROSITE" id="PS51007"/>
    </source>
</evidence>
<dbReference type="InterPro" id="IPR016024">
    <property type="entry name" value="ARM-type_fold"/>
</dbReference>
<dbReference type="SUPFAM" id="SSF48371">
    <property type="entry name" value="ARM repeat"/>
    <property type="match status" value="1"/>
</dbReference>
<gene>
    <name evidence="6" type="ORF">AWR27_23460</name>
</gene>
<dbReference type="KEGG" id="smon:AWR27_23460"/>
<dbReference type="Pfam" id="PF23500">
    <property type="entry name" value="DUF7133"/>
    <property type="match status" value="1"/>
</dbReference>
<dbReference type="GO" id="GO:0046872">
    <property type="term" value="F:metal ion binding"/>
    <property type="evidence" value="ECO:0007669"/>
    <property type="project" value="UniProtKB-KW"/>
</dbReference>
<dbReference type="Proteomes" id="UP000187941">
    <property type="component" value="Chromosome"/>
</dbReference>
<feature type="domain" description="Cytochrome c" evidence="5">
    <location>
        <begin position="912"/>
        <end position="1007"/>
    </location>
</feature>
<dbReference type="SUPFAM" id="SSF52266">
    <property type="entry name" value="SGNH hydrolase"/>
    <property type="match status" value="1"/>
</dbReference>
<dbReference type="SUPFAM" id="SSF46626">
    <property type="entry name" value="Cytochrome c"/>
    <property type="match status" value="1"/>
</dbReference>
<dbReference type="Gene3D" id="1.25.10.10">
    <property type="entry name" value="Leucine-rich Repeat Variant"/>
    <property type="match status" value="1"/>
</dbReference>
<dbReference type="InterPro" id="IPR009056">
    <property type="entry name" value="Cyt_c-like_dom"/>
</dbReference>
<evidence type="ECO:0000313" key="7">
    <source>
        <dbReference type="Proteomes" id="UP000187941"/>
    </source>
</evidence>
<dbReference type="STRING" id="1178516.AWR27_23460"/>
<evidence type="ECO:0000256" key="2">
    <source>
        <dbReference type="ARBA" id="ARBA00022723"/>
    </source>
</evidence>
<dbReference type="PROSITE" id="PS51007">
    <property type="entry name" value="CYTC"/>
    <property type="match status" value="1"/>
</dbReference>
<dbReference type="SUPFAM" id="SSF63829">
    <property type="entry name" value="Calcium-dependent phosphotriesterase"/>
    <property type="match status" value="1"/>
</dbReference>
<dbReference type="Pfam" id="PF00034">
    <property type="entry name" value="Cytochrom_C"/>
    <property type="match status" value="1"/>
</dbReference>
<protein>
    <submittedName>
        <fullName evidence="6">Dehydrogenase</fullName>
    </submittedName>
</protein>
<dbReference type="AlphaFoldDB" id="A0A1P9X307"/>
<dbReference type="OrthoDB" id="9808161at2"/>
<organism evidence="6 7">
    <name type="scientific">Spirosoma montaniterrae</name>
    <dbReference type="NCBI Taxonomy" id="1178516"/>
    <lineage>
        <taxon>Bacteria</taxon>
        <taxon>Pseudomonadati</taxon>
        <taxon>Bacteroidota</taxon>
        <taxon>Cytophagia</taxon>
        <taxon>Cytophagales</taxon>
        <taxon>Cytophagaceae</taxon>
        <taxon>Spirosoma</taxon>
    </lineage>
</organism>
<dbReference type="InterPro" id="IPR011989">
    <property type="entry name" value="ARM-like"/>
</dbReference>
<evidence type="ECO:0000313" key="6">
    <source>
        <dbReference type="EMBL" id="AQG81993.1"/>
    </source>
</evidence>
<dbReference type="GO" id="GO:0020037">
    <property type="term" value="F:heme binding"/>
    <property type="evidence" value="ECO:0007669"/>
    <property type="project" value="InterPro"/>
</dbReference>
<dbReference type="InterPro" id="IPR013428">
    <property type="entry name" value="Membrane-bound_put_N"/>
</dbReference>
<dbReference type="GO" id="GO:0016788">
    <property type="term" value="F:hydrolase activity, acting on ester bonds"/>
    <property type="evidence" value="ECO:0007669"/>
    <property type="project" value="UniProtKB-ARBA"/>
</dbReference>
<sequence>MHTKRFRSTLFLGLAFFVGIGSTAYLPRPTTKLTLGNNTHIALIGNNLGARMLNYGSFETELHLRYPDKNLFIRNLCDGGDTPGFRPHAGRMDAWAFPGAEKFQTELAQNSSSIGTYPKPDEWLTTLKADVVIAFFGFSESYAGPAGLPSFKAELSAFVEHTLAQRYNGSQAPQLALVSPIAFQDLSKQFDLPNGVAENRNLSLYAKAIEDVARQHSVLFLDAFTPAQQWFQTGEQLTIDGQQLNEAGYSKFARLLVDGLFGPMPMRDESRREAVRQAVLDHAWHWHNDYKIPNGVHVYGRRYKPFGPDNYPAELAKIRQMTANRDTLIWRTANGQPYDLAAADARTSPLPPVETNFKPNAGVRYLYGDEALRSFTMAPGYKIELFASEKEFSDLANPAQIAFDNRGRLWVATMPTYPHYRPGDARPNDKLIILEDTNGDGKADKQTVFADNLHLPTGFELTPQGVYIAQGTHLKRYIDTNGDDRADQVEIVLSGFDDHDTHHNIHAFSTDESGAIYMGEGVFLHSNVETPYGTIRGTHGGYMRYNPQRQKLDRVVQNTVSNPWGVAFDTWGQPFCLSTSSPDVFWLTPGSIKARYGFTSPDSRPLIEQTQRVRPTSGLEFVSSRHFPDEVQGDMMLNNTIGFLGTKMHQMIDDGTGYQTRHRMDLVRSSDPNFRPVDMEFAPDGSLYLADWHNVLIGHMQHNARDPLRDHVHGRIYRITYPARPLVTPAPVDGASVEQLLENLKLPEYRTRYRTRRELREHSPAEVLPKLQTWIGGLNASDANYQHHLLEALWVSWGLNQVDQSLLTKLLKSPDYRVRAAAVRVARFNDHQLGSRLGTMLTEAARDPQGRVRMEAMVASTWLPNAQKEQVLATVEKQPVDDWIKPHLDFIKSPHTDMVNHNIRPKPGASTDKLALGKAIYSRDGYCITCHQADGTGLESAGFPPLAKSNWVTGSPERLIKLVMHGLYGPLEVNGKKYPGNVPMTPYGQLLNDDEMVNVLNYIRSSFGNSASVPVTSAMVKQIREQTKTRKSFYTPDELLKQHPN</sequence>
<keyword evidence="2 4" id="KW-0479">Metal-binding</keyword>
<evidence type="ECO:0000256" key="4">
    <source>
        <dbReference type="PROSITE-ProRule" id="PRU00433"/>
    </source>
</evidence>
<dbReference type="InterPro" id="IPR055557">
    <property type="entry name" value="DUF7133"/>
</dbReference>
<dbReference type="PANTHER" id="PTHR33546:SF1">
    <property type="entry name" value="LARGE, MULTIFUNCTIONAL SECRETED PROTEIN"/>
    <property type="match status" value="1"/>
</dbReference>
<accession>A0A1P9X307</accession>
<dbReference type="Gene3D" id="1.10.760.10">
    <property type="entry name" value="Cytochrome c-like domain"/>
    <property type="match status" value="1"/>
</dbReference>
<evidence type="ECO:0000256" key="1">
    <source>
        <dbReference type="ARBA" id="ARBA00022617"/>
    </source>
</evidence>
<dbReference type="InterPro" id="IPR011042">
    <property type="entry name" value="6-blade_b-propeller_TolB-like"/>
</dbReference>
<keyword evidence="3 4" id="KW-0408">Iron</keyword>
<proteinExistence type="predicted"/>
<dbReference type="Gene3D" id="3.40.50.1110">
    <property type="entry name" value="SGNH hydrolase"/>
    <property type="match status" value="1"/>
</dbReference>
<evidence type="ECO:0000256" key="3">
    <source>
        <dbReference type="ARBA" id="ARBA00023004"/>
    </source>
</evidence>
<dbReference type="CDD" id="cd01834">
    <property type="entry name" value="SGNH_hydrolase_like_2"/>
    <property type="match status" value="1"/>
</dbReference>
<dbReference type="InterPro" id="IPR036909">
    <property type="entry name" value="Cyt_c-like_dom_sf"/>
</dbReference>
<dbReference type="InterPro" id="IPR036514">
    <property type="entry name" value="SGNH_hydro_sf"/>
</dbReference>